<protein>
    <submittedName>
        <fullName evidence="1">Uncharacterized protein</fullName>
    </submittedName>
</protein>
<feature type="non-terminal residue" evidence="1">
    <location>
        <position position="39"/>
    </location>
</feature>
<gene>
    <name evidence="1" type="ORF">METZ01_LOCUS414892</name>
</gene>
<evidence type="ECO:0000313" key="1">
    <source>
        <dbReference type="EMBL" id="SVD62038.1"/>
    </source>
</evidence>
<accession>A0A382WUW8</accession>
<organism evidence="1">
    <name type="scientific">marine metagenome</name>
    <dbReference type="NCBI Taxonomy" id="408172"/>
    <lineage>
        <taxon>unclassified sequences</taxon>
        <taxon>metagenomes</taxon>
        <taxon>ecological metagenomes</taxon>
    </lineage>
</organism>
<proteinExistence type="predicted"/>
<reference evidence="1" key="1">
    <citation type="submission" date="2018-05" db="EMBL/GenBank/DDBJ databases">
        <authorList>
            <person name="Lanie J.A."/>
            <person name="Ng W.-L."/>
            <person name="Kazmierczak K.M."/>
            <person name="Andrzejewski T.M."/>
            <person name="Davidsen T.M."/>
            <person name="Wayne K.J."/>
            <person name="Tettelin H."/>
            <person name="Glass J.I."/>
            <person name="Rusch D."/>
            <person name="Podicherti R."/>
            <person name="Tsui H.-C.T."/>
            <person name="Winkler M.E."/>
        </authorList>
    </citation>
    <scope>NUCLEOTIDE SEQUENCE</scope>
</reference>
<sequence length="39" mass="4230">MDSNTSFDDVQTVVNDKFKPGAILAIRSSSVLEDGKEKS</sequence>
<dbReference type="AlphaFoldDB" id="A0A382WUW8"/>
<name>A0A382WUW8_9ZZZZ</name>
<dbReference type="EMBL" id="UINC01162336">
    <property type="protein sequence ID" value="SVD62038.1"/>
    <property type="molecule type" value="Genomic_DNA"/>
</dbReference>